<keyword evidence="2" id="KW-1185">Reference proteome</keyword>
<proteinExistence type="predicted"/>
<name>A0A8X8WIG9_SALSN</name>
<evidence type="ECO:0000313" key="2">
    <source>
        <dbReference type="Proteomes" id="UP000298416"/>
    </source>
</evidence>
<accession>A0A8X8WIG9</accession>
<reference evidence="1" key="2">
    <citation type="submission" date="2020-08" db="EMBL/GenBank/DDBJ databases">
        <title>Plant Genome Project.</title>
        <authorList>
            <person name="Zhang R.-G."/>
        </authorList>
    </citation>
    <scope>NUCLEOTIDE SEQUENCE</scope>
    <source>
        <strain evidence="1">Huo1</strain>
        <tissue evidence="1">Leaf</tissue>
    </source>
</reference>
<organism evidence="1">
    <name type="scientific">Salvia splendens</name>
    <name type="common">Scarlet sage</name>
    <dbReference type="NCBI Taxonomy" id="180675"/>
    <lineage>
        <taxon>Eukaryota</taxon>
        <taxon>Viridiplantae</taxon>
        <taxon>Streptophyta</taxon>
        <taxon>Embryophyta</taxon>
        <taxon>Tracheophyta</taxon>
        <taxon>Spermatophyta</taxon>
        <taxon>Magnoliopsida</taxon>
        <taxon>eudicotyledons</taxon>
        <taxon>Gunneridae</taxon>
        <taxon>Pentapetalae</taxon>
        <taxon>asterids</taxon>
        <taxon>lamiids</taxon>
        <taxon>Lamiales</taxon>
        <taxon>Lamiaceae</taxon>
        <taxon>Nepetoideae</taxon>
        <taxon>Mentheae</taxon>
        <taxon>Salviinae</taxon>
        <taxon>Salvia</taxon>
        <taxon>Salvia subgen. Calosphace</taxon>
        <taxon>core Calosphace</taxon>
    </lineage>
</organism>
<gene>
    <name evidence="1" type="ORF">SASPL_141711</name>
</gene>
<protein>
    <submittedName>
        <fullName evidence="1">Uncharacterized protein</fullName>
    </submittedName>
</protein>
<sequence>MDAEKGQATIVGQVDPNYCLKAITRSNGHAELVWANLSHPRTQRQSYGYGGSGDSYGQHGYPTPMLPAYSYTPNNINYDYEYERRRRGRDPNGIDTMPYHNEESMNLCTIQ</sequence>
<evidence type="ECO:0000313" key="1">
    <source>
        <dbReference type="EMBL" id="KAG6395588.1"/>
    </source>
</evidence>
<comment type="caution">
    <text evidence="1">The sequence shown here is derived from an EMBL/GenBank/DDBJ whole genome shotgun (WGS) entry which is preliminary data.</text>
</comment>
<reference evidence="1" key="1">
    <citation type="submission" date="2018-01" db="EMBL/GenBank/DDBJ databases">
        <authorList>
            <person name="Mao J.F."/>
        </authorList>
    </citation>
    <scope>NUCLEOTIDE SEQUENCE</scope>
    <source>
        <strain evidence="1">Huo1</strain>
        <tissue evidence="1">Leaf</tissue>
    </source>
</reference>
<dbReference type="EMBL" id="PNBA02000016">
    <property type="protein sequence ID" value="KAG6395588.1"/>
    <property type="molecule type" value="Genomic_DNA"/>
</dbReference>
<dbReference type="Proteomes" id="UP000298416">
    <property type="component" value="Unassembled WGS sequence"/>
</dbReference>
<dbReference type="AlphaFoldDB" id="A0A8X8WIG9"/>